<dbReference type="EMBL" id="JAXIVU010000005">
    <property type="protein sequence ID" value="MDY7219106.1"/>
    <property type="molecule type" value="Genomic_DNA"/>
</dbReference>
<gene>
    <name evidence="7" type="ORF">TOI97_05925</name>
</gene>
<evidence type="ECO:0000259" key="6">
    <source>
        <dbReference type="Pfam" id="PF07282"/>
    </source>
</evidence>
<proteinExistence type="inferred from homology"/>
<keyword evidence="2" id="KW-0815">Transposition</keyword>
<evidence type="ECO:0000256" key="4">
    <source>
        <dbReference type="ARBA" id="ARBA00023172"/>
    </source>
</evidence>
<evidence type="ECO:0000259" key="5">
    <source>
        <dbReference type="Pfam" id="PF01385"/>
    </source>
</evidence>
<dbReference type="Pfam" id="PF01385">
    <property type="entry name" value="OrfB_IS605"/>
    <property type="match status" value="1"/>
</dbReference>
<protein>
    <submittedName>
        <fullName evidence="7">Transposase</fullName>
    </submittedName>
</protein>
<reference evidence="7 8" key="1">
    <citation type="submission" date="2023-12" db="EMBL/GenBank/DDBJ databases">
        <title>Denitrificimonas halotolerans sp. nov.,a novel species isolated from landfill leachate.</title>
        <authorList>
            <person name="Wang S."/>
        </authorList>
    </citation>
    <scope>NUCLEOTIDE SEQUENCE [LARGE SCALE GENOMIC DNA]</scope>
    <source>
        <strain evidence="7 8">JX-1</strain>
    </source>
</reference>
<comment type="similarity">
    <text evidence="1">In the C-terminal section; belongs to the transposase 35 family.</text>
</comment>
<keyword evidence="8" id="KW-1185">Reference proteome</keyword>
<comment type="caution">
    <text evidence="7">The sequence shown here is derived from an EMBL/GenBank/DDBJ whole genome shotgun (WGS) entry which is preliminary data.</text>
</comment>
<keyword evidence="4" id="KW-0233">DNA recombination</keyword>
<feature type="domain" description="Probable transposase IS891/IS1136/IS1341" evidence="5">
    <location>
        <begin position="157"/>
        <end position="250"/>
    </location>
</feature>
<dbReference type="Proteomes" id="UP001294570">
    <property type="component" value="Unassembled WGS sequence"/>
</dbReference>
<keyword evidence="3" id="KW-0238">DNA-binding</keyword>
<evidence type="ECO:0000256" key="1">
    <source>
        <dbReference type="ARBA" id="ARBA00008761"/>
    </source>
</evidence>
<dbReference type="NCBIfam" id="NF040570">
    <property type="entry name" value="guided_TnpB"/>
    <property type="match status" value="1"/>
</dbReference>
<dbReference type="InterPro" id="IPR001959">
    <property type="entry name" value="Transposase"/>
</dbReference>
<evidence type="ECO:0000313" key="8">
    <source>
        <dbReference type="Proteomes" id="UP001294570"/>
    </source>
</evidence>
<name>A0ABU5GSA7_9GAMM</name>
<evidence type="ECO:0000256" key="3">
    <source>
        <dbReference type="ARBA" id="ARBA00023125"/>
    </source>
</evidence>
<evidence type="ECO:0000313" key="7">
    <source>
        <dbReference type="EMBL" id="MDY7219106.1"/>
    </source>
</evidence>
<evidence type="ECO:0000256" key="2">
    <source>
        <dbReference type="ARBA" id="ARBA00022578"/>
    </source>
</evidence>
<sequence>MIKYTKTLKVRVRDRHVPLLNRMARSVNFVWNFVHELSQRSIKERGVFLSAFDMHPYTKGADKELGLHSQTLQCIAGEYVTRRKQFNKVRLNWRKSGGVRRSLGWIPVNTGAAQWKSGQVYHNGHYFKVWDSYGLSQYKFRSASFNEDARGRWYFNVVVEVEVEPSKGQDRIGIDLGLTDTATCSDGIKLEAGRFYRGLEEKLAIAQRARNKTQVKTIHAKIANRRKDALHKFSRKLINRCGEIYVGNVSSLKLVKTTMVKSVLDYKCAHAGIVFKEVDEAYTTQACSNCGSLPESRPKGIAGLGIREWTCSGCGVAHDRDINASRNILAAGHGRLAVGIPVL</sequence>
<organism evidence="7 8">
    <name type="scientific">Denitrificimonas halotolerans</name>
    <dbReference type="NCBI Taxonomy" id="3098930"/>
    <lineage>
        <taxon>Bacteria</taxon>
        <taxon>Pseudomonadati</taxon>
        <taxon>Pseudomonadota</taxon>
        <taxon>Gammaproteobacteria</taxon>
        <taxon>Pseudomonadales</taxon>
        <taxon>Pseudomonadaceae</taxon>
        <taxon>Denitrificimonas</taxon>
    </lineage>
</organism>
<dbReference type="Pfam" id="PF07282">
    <property type="entry name" value="Cas12f1-like_TNB"/>
    <property type="match status" value="1"/>
</dbReference>
<accession>A0ABU5GSA7</accession>
<feature type="domain" description="Cas12f1-like TNB" evidence="6">
    <location>
        <begin position="260"/>
        <end position="328"/>
    </location>
</feature>
<dbReference type="InterPro" id="IPR010095">
    <property type="entry name" value="Cas12f1-like_TNB"/>
</dbReference>
<dbReference type="RefSeq" id="WP_321553198.1">
    <property type="nucleotide sequence ID" value="NZ_JAXIVU010000005.1"/>
</dbReference>